<evidence type="ECO:0000256" key="6">
    <source>
        <dbReference type="ARBA" id="ARBA00023136"/>
    </source>
</evidence>
<evidence type="ECO:0000256" key="2">
    <source>
        <dbReference type="ARBA" id="ARBA00022448"/>
    </source>
</evidence>
<dbReference type="NCBIfam" id="TIGR04056">
    <property type="entry name" value="OMP_RagA_SusC"/>
    <property type="match status" value="1"/>
</dbReference>
<dbReference type="Pfam" id="PF13715">
    <property type="entry name" value="CarbopepD_reg_2"/>
    <property type="match status" value="1"/>
</dbReference>
<evidence type="ECO:0000313" key="13">
    <source>
        <dbReference type="EMBL" id="MFC4221268.1"/>
    </source>
</evidence>
<evidence type="ECO:0000256" key="10">
    <source>
        <dbReference type="SAM" id="SignalP"/>
    </source>
</evidence>
<feature type="domain" description="TonB-dependent receptor plug" evidence="12">
    <location>
        <begin position="112"/>
        <end position="220"/>
    </location>
</feature>
<dbReference type="Proteomes" id="UP001595841">
    <property type="component" value="Unassembled WGS sequence"/>
</dbReference>
<dbReference type="Pfam" id="PF00593">
    <property type="entry name" value="TonB_dep_Rec_b-barrel"/>
    <property type="match status" value="1"/>
</dbReference>
<comment type="subcellular location">
    <subcellularLocation>
        <location evidence="1 8">Cell outer membrane</location>
        <topology evidence="1 8">Multi-pass membrane protein</topology>
    </subcellularLocation>
</comment>
<evidence type="ECO:0000256" key="8">
    <source>
        <dbReference type="PROSITE-ProRule" id="PRU01360"/>
    </source>
</evidence>
<dbReference type="InterPro" id="IPR023996">
    <property type="entry name" value="TonB-dep_OMP_SusC/RagA"/>
</dbReference>
<protein>
    <submittedName>
        <fullName evidence="13">SusC/RagA family TonB-linked outer membrane protein</fullName>
    </submittedName>
</protein>
<dbReference type="PROSITE" id="PS52016">
    <property type="entry name" value="TONB_DEPENDENT_REC_3"/>
    <property type="match status" value="1"/>
</dbReference>
<dbReference type="InterPro" id="IPR039426">
    <property type="entry name" value="TonB-dep_rcpt-like"/>
</dbReference>
<keyword evidence="5 9" id="KW-0798">TonB box</keyword>
<name>A0ABV8PM96_9FLAO</name>
<dbReference type="NCBIfam" id="TIGR04057">
    <property type="entry name" value="SusC_RagA_signa"/>
    <property type="match status" value="1"/>
</dbReference>
<keyword evidence="7 8" id="KW-0998">Cell outer membrane</keyword>
<comment type="similarity">
    <text evidence="8 9">Belongs to the TonB-dependent receptor family.</text>
</comment>
<dbReference type="InterPro" id="IPR036942">
    <property type="entry name" value="Beta-barrel_TonB_sf"/>
</dbReference>
<evidence type="ECO:0000256" key="4">
    <source>
        <dbReference type="ARBA" id="ARBA00022692"/>
    </source>
</evidence>
<keyword evidence="14" id="KW-1185">Reference proteome</keyword>
<keyword evidence="6 8" id="KW-0472">Membrane</keyword>
<evidence type="ECO:0000259" key="11">
    <source>
        <dbReference type="Pfam" id="PF00593"/>
    </source>
</evidence>
<dbReference type="Pfam" id="PF07715">
    <property type="entry name" value="Plug"/>
    <property type="match status" value="1"/>
</dbReference>
<evidence type="ECO:0000313" key="14">
    <source>
        <dbReference type="Proteomes" id="UP001595841"/>
    </source>
</evidence>
<evidence type="ECO:0000256" key="3">
    <source>
        <dbReference type="ARBA" id="ARBA00022452"/>
    </source>
</evidence>
<reference evidence="14" key="1">
    <citation type="journal article" date="2019" name="Int. J. Syst. Evol. Microbiol.">
        <title>The Global Catalogue of Microorganisms (GCM) 10K type strain sequencing project: providing services to taxonomists for standard genome sequencing and annotation.</title>
        <authorList>
            <consortium name="The Broad Institute Genomics Platform"/>
            <consortium name="The Broad Institute Genome Sequencing Center for Infectious Disease"/>
            <person name="Wu L."/>
            <person name="Ma J."/>
        </authorList>
    </citation>
    <scope>NUCLEOTIDE SEQUENCE [LARGE SCALE GENOMIC DNA]</scope>
    <source>
        <strain evidence="14">CGMCC 1.15774</strain>
    </source>
</reference>
<keyword evidence="2 8" id="KW-0813">Transport</keyword>
<organism evidence="13 14">
    <name type="scientific">Flagellimonas marina</name>
    <dbReference type="NCBI Taxonomy" id="1775168"/>
    <lineage>
        <taxon>Bacteria</taxon>
        <taxon>Pseudomonadati</taxon>
        <taxon>Bacteroidota</taxon>
        <taxon>Flavobacteriia</taxon>
        <taxon>Flavobacteriales</taxon>
        <taxon>Flavobacteriaceae</taxon>
        <taxon>Flagellimonas</taxon>
    </lineage>
</organism>
<feature type="chain" id="PRO_5047185223" evidence="10">
    <location>
        <begin position="20"/>
        <end position="1011"/>
    </location>
</feature>
<comment type="caution">
    <text evidence="13">The sequence shown here is derived from an EMBL/GenBank/DDBJ whole genome shotgun (WGS) entry which is preliminary data.</text>
</comment>
<keyword evidence="4 8" id="KW-0812">Transmembrane</keyword>
<dbReference type="InterPro" id="IPR000531">
    <property type="entry name" value="Beta-barrel_TonB"/>
</dbReference>
<keyword evidence="3 8" id="KW-1134">Transmembrane beta strand</keyword>
<feature type="domain" description="TonB-dependent receptor-like beta-barrel" evidence="11">
    <location>
        <begin position="390"/>
        <end position="771"/>
    </location>
</feature>
<dbReference type="SUPFAM" id="SSF49464">
    <property type="entry name" value="Carboxypeptidase regulatory domain-like"/>
    <property type="match status" value="1"/>
</dbReference>
<dbReference type="InterPro" id="IPR037066">
    <property type="entry name" value="Plug_dom_sf"/>
</dbReference>
<dbReference type="Gene3D" id="2.60.40.1120">
    <property type="entry name" value="Carboxypeptidase-like, regulatory domain"/>
    <property type="match status" value="1"/>
</dbReference>
<keyword evidence="10" id="KW-0732">Signal</keyword>
<dbReference type="InterPro" id="IPR012910">
    <property type="entry name" value="Plug_dom"/>
</dbReference>
<gene>
    <name evidence="13" type="ORF">ACFOWS_14040</name>
</gene>
<evidence type="ECO:0000256" key="5">
    <source>
        <dbReference type="ARBA" id="ARBA00023077"/>
    </source>
</evidence>
<dbReference type="Gene3D" id="2.170.130.10">
    <property type="entry name" value="TonB-dependent receptor, plug domain"/>
    <property type="match status" value="1"/>
</dbReference>
<dbReference type="InterPro" id="IPR023997">
    <property type="entry name" value="TonB-dep_OMP_SusC/RagA_CS"/>
</dbReference>
<evidence type="ECO:0000256" key="9">
    <source>
        <dbReference type="RuleBase" id="RU003357"/>
    </source>
</evidence>
<evidence type="ECO:0000259" key="12">
    <source>
        <dbReference type="Pfam" id="PF07715"/>
    </source>
</evidence>
<dbReference type="RefSeq" id="WP_379765718.1">
    <property type="nucleotide sequence ID" value="NZ_JBHSCL010000009.1"/>
</dbReference>
<dbReference type="Gene3D" id="2.40.170.20">
    <property type="entry name" value="TonB-dependent receptor, beta-barrel domain"/>
    <property type="match status" value="1"/>
</dbReference>
<dbReference type="InterPro" id="IPR008969">
    <property type="entry name" value="CarboxyPept-like_regulatory"/>
</dbReference>
<feature type="signal peptide" evidence="10">
    <location>
        <begin position="1"/>
        <end position="19"/>
    </location>
</feature>
<proteinExistence type="inferred from homology"/>
<dbReference type="EMBL" id="JBHSCL010000009">
    <property type="protein sequence ID" value="MFC4221268.1"/>
    <property type="molecule type" value="Genomic_DNA"/>
</dbReference>
<evidence type="ECO:0000256" key="7">
    <source>
        <dbReference type="ARBA" id="ARBA00023237"/>
    </source>
</evidence>
<evidence type="ECO:0000256" key="1">
    <source>
        <dbReference type="ARBA" id="ARBA00004571"/>
    </source>
</evidence>
<accession>A0ABV8PM96</accession>
<sequence length="1011" mass="110229">MKLFLSLVFVLLSSLQMVAQISVSGTVVDAEDGTPLPGVNVIIRGTSVGVSTDFDGKYVIQVPNGDAVLEFSYIGFETQSYTVGGQSTIDVALAAQAGQLDEVVVVGYGAVKKKDLTGSVVSLGQDEVTLGGAVSNTAQMIQGRAAGVEVSANDGEPGQGLNIVIRGNTSISNSNQPLFVVDGFPIDPGVAISPEDIETIDILKDAASAAIYGSRGSSGVVLITTKKGKSGKTEITVDGSTGFQTLNGAPEYLDWSDSARITNELYASGPNDGNPFYTAEDLASPFNTDWIEEITRTAKVTNYNVRASGGSEKAHFSLSANLFDQEGIVLNTDFTRVSARLNADQKFGNNTKVAVNLFTSRVQGNGIVKQAGSRTRSPFFNAVTRAVRGRPAYNPDGTFNESMQFSRDTQPFRNPIGFFTTRTNEREFWRTYGNLTVDHDILEGFTAKLNLGFDHESGQTGRYDPPPYSRGGEIPLGSIDASSSTNYLAEFTLSYSKTFGEDHDLNILGGASYQEFESLIYGLSGQNFPTDKTLYFNLGSAEQQFIYSGKNSSNIASFFARTTYSYKDKFLFNATVRADGASQFGENNKWGYFPSASAAWRLSQENFLKDSNTISDLKLRVSYGLTGNNNIAPYTSLQRVSSSAAYSFDGGANSIGLGPDGDLAPNPNLQWEETAMLNVGLDFAFWNSALYGSVDYYKSDTENLIIRRPLSSASTGFQAIIDNVGSMTNQGIEVALGARIANAGDFKWDANLNFATNDNEVTELDGDNPINIAFERQPYGEVGEEVFRRIIEGGRVGDFYGYKFIGVLQEGETYDPQPNSVQPGTALYEDVNNDGIIDADDRTVIGNANPDFTLGFNNHFEYKGVYLDMFWQGVFGNDLFNFKAIAIDQNLGVNAVNRYSDFNTSGTLPGVNWFQGEYGNYVNDYFIEDGTYVRLKNVILGYNLNTDNIPWIKNINIYVQGQNLLTFTDYSGFDPEVSFDYSGSQSSINRGVDDYGYPNYRIYSLGFKVTF</sequence>
<dbReference type="SUPFAM" id="SSF56935">
    <property type="entry name" value="Porins"/>
    <property type="match status" value="1"/>
</dbReference>